<evidence type="ECO:0000313" key="3">
    <source>
        <dbReference type="Proteomes" id="UP001465976"/>
    </source>
</evidence>
<accession>A0ABR3FN52</accession>
<dbReference type="EMBL" id="JBAHYK010000194">
    <property type="protein sequence ID" value="KAL0576849.1"/>
    <property type="molecule type" value="Genomic_DNA"/>
</dbReference>
<keyword evidence="3" id="KW-1185">Reference proteome</keyword>
<keyword evidence="1" id="KW-1133">Transmembrane helix</keyword>
<sequence>MALTPSQSYNAELRARVRGHAGKIPISTSLDLAHHHLPARNPSRRRGLYSVKYSLLLVTIVAIVLLLRRLNYAMGHTDIQLFIQKALQSGPPTRVPLEKIKDAEPPKTTPKPFPVVDRSILDRLGGAVKGRTRSGAGFWPPVVIRVPEPIPVSASSKPPCHEAPCRFLVPLRLAEQESKARLHLAQVFLLARKLDRTVVLPRVGKSRLGACLRWEFEVYYDLERLVAEYQDVVTMDVFERWFRAEGGALPSVQAIYLQSKPDLAPDAVSYQGFTLSLNTSRTSLPKCLLILGATISSPPPIVIHPKQTKHEVIGDDIIARLYQDSTYGLKLEADILAVDWNLRFPLFPVSSFPAIEYAPKLSHLAEQLAPSSPYLMVHWRMETVAPEVFSDCALALVDSLWNTLNHPVLGAGINTIWFASDHPVPISSLNCSPSQFVTSDLSFPSKSSTFTGLRETHVEALGIVRDAFCPGGELEGRAITDLNGTLQRAGPILELNPEVLADSGISGILDKLVGMRAAVFISGSKTCSKKSSFTKQIVDMRKKEKSTRNVVEYFG</sequence>
<name>A0ABR3FN52_9AGAR</name>
<organism evidence="2 3">
    <name type="scientific">Marasmius crinis-equi</name>
    <dbReference type="NCBI Taxonomy" id="585013"/>
    <lineage>
        <taxon>Eukaryota</taxon>
        <taxon>Fungi</taxon>
        <taxon>Dikarya</taxon>
        <taxon>Basidiomycota</taxon>
        <taxon>Agaricomycotina</taxon>
        <taxon>Agaricomycetes</taxon>
        <taxon>Agaricomycetidae</taxon>
        <taxon>Agaricales</taxon>
        <taxon>Marasmiineae</taxon>
        <taxon>Marasmiaceae</taxon>
        <taxon>Marasmius</taxon>
    </lineage>
</organism>
<evidence type="ECO:0000256" key="1">
    <source>
        <dbReference type="SAM" id="Phobius"/>
    </source>
</evidence>
<keyword evidence="1" id="KW-0812">Transmembrane</keyword>
<dbReference type="Proteomes" id="UP001465976">
    <property type="component" value="Unassembled WGS sequence"/>
</dbReference>
<keyword evidence="1" id="KW-0472">Membrane</keyword>
<comment type="caution">
    <text evidence="2">The sequence shown here is derived from an EMBL/GenBank/DDBJ whole genome shotgun (WGS) entry which is preliminary data.</text>
</comment>
<gene>
    <name evidence="2" type="ORF">V5O48_005146</name>
</gene>
<reference evidence="2 3" key="1">
    <citation type="submission" date="2024-02" db="EMBL/GenBank/DDBJ databases">
        <title>A draft genome for the cacao thread blight pathogen Marasmius crinis-equi.</title>
        <authorList>
            <person name="Cohen S.P."/>
            <person name="Baruah I.K."/>
            <person name="Amoako-Attah I."/>
            <person name="Bukari Y."/>
            <person name="Meinhardt L.W."/>
            <person name="Bailey B.A."/>
        </authorList>
    </citation>
    <scope>NUCLEOTIDE SEQUENCE [LARGE SCALE GENOMIC DNA]</scope>
    <source>
        <strain evidence="2 3">GH-76</strain>
    </source>
</reference>
<evidence type="ECO:0000313" key="2">
    <source>
        <dbReference type="EMBL" id="KAL0576849.1"/>
    </source>
</evidence>
<feature type="transmembrane region" description="Helical" evidence="1">
    <location>
        <begin position="47"/>
        <end position="67"/>
    </location>
</feature>
<dbReference type="Gene3D" id="3.40.50.11350">
    <property type="match status" value="1"/>
</dbReference>
<protein>
    <submittedName>
        <fullName evidence="2">Uncharacterized protein</fullName>
    </submittedName>
</protein>
<proteinExistence type="predicted"/>